<proteinExistence type="predicted"/>
<name>A0A4Y8R8J2_9MICO</name>
<feature type="region of interest" description="Disordered" evidence="1">
    <location>
        <begin position="31"/>
        <end position="56"/>
    </location>
</feature>
<evidence type="ECO:0000313" key="5">
    <source>
        <dbReference type="Proteomes" id="UP000298003"/>
    </source>
</evidence>
<feature type="region of interest" description="Disordered" evidence="1">
    <location>
        <begin position="590"/>
        <end position="615"/>
    </location>
</feature>
<accession>A0A4Y8R8J2</accession>
<dbReference type="EMBL" id="SOZH01000001">
    <property type="protein sequence ID" value="TFF17333.1"/>
    <property type="molecule type" value="Genomic_DNA"/>
</dbReference>
<feature type="domain" description="F5/8 type C" evidence="3">
    <location>
        <begin position="565"/>
        <end position="687"/>
    </location>
</feature>
<evidence type="ECO:0000259" key="3">
    <source>
        <dbReference type="PROSITE" id="PS50022"/>
    </source>
</evidence>
<keyword evidence="5" id="KW-1185">Reference proteome</keyword>
<evidence type="ECO:0000256" key="2">
    <source>
        <dbReference type="SAM" id="SignalP"/>
    </source>
</evidence>
<protein>
    <submittedName>
        <fullName evidence="4">Discoidin domain-containing protein</fullName>
    </submittedName>
</protein>
<keyword evidence="2" id="KW-0732">Signal</keyword>
<comment type="caution">
    <text evidence="4">The sequence shown here is derived from an EMBL/GenBank/DDBJ whole genome shotgun (WGS) entry which is preliminary data.</text>
</comment>
<organism evidence="4 5">
    <name type="scientific">Cellulosimicrobium funkei</name>
    <dbReference type="NCBI Taxonomy" id="264251"/>
    <lineage>
        <taxon>Bacteria</taxon>
        <taxon>Bacillati</taxon>
        <taxon>Actinomycetota</taxon>
        <taxon>Actinomycetes</taxon>
        <taxon>Micrococcales</taxon>
        <taxon>Promicromonosporaceae</taxon>
        <taxon>Cellulosimicrobium</taxon>
    </lineage>
</organism>
<feature type="signal peptide" evidence="2">
    <location>
        <begin position="1"/>
        <end position="30"/>
    </location>
</feature>
<feature type="domain" description="F5/8 type C" evidence="3">
    <location>
        <begin position="697"/>
        <end position="835"/>
    </location>
</feature>
<gene>
    <name evidence="4" type="ORF">E1O70_00625</name>
</gene>
<evidence type="ECO:0000256" key="1">
    <source>
        <dbReference type="SAM" id="MobiDB-lite"/>
    </source>
</evidence>
<feature type="chain" id="PRO_5039650004" evidence="2">
    <location>
        <begin position="31"/>
        <end position="933"/>
    </location>
</feature>
<dbReference type="InterPro" id="IPR000421">
    <property type="entry name" value="FA58C"/>
</dbReference>
<evidence type="ECO:0000313" key="4">
    <source>
        <dbReference type="EMBL" id="TFF17333.1"/>
    </source>
</evidence>
<dbReference type="Gene3D" id="2.60.120.260">
    <property type="entry name" value="Galactose-binding domain-like"/>
    <property type="match status" value="2"/>
</dbReference>
<dbReference type="AlphaFoldDB" id="A0A4Y8R8J2"/>
<dbReference type="Proteomes" id="UP000298003">
    <property type="component" value="Unassembled WGS sequence"/>
</dbReference>
<dbReference type="PROSITE" id="PS50022">
    <property type="entry name" value="FA58C_3"/>
    <property type="match status" value="2"/>
</dbReference>
<dbReference type="Pfam" id="PF00754">
    <property type="entry name" value="F5_F8_type_C"/>
    <property type="match status" value="2"/>
</dbReference>
<dbReference type="InterPro" id="IPR008979">
    <property type="entry name" value="Galactose-bd-like_sf"/>
</dbReference>
<reference evidence="4 5" key="1">
    <citation type="submission" date="2019-03" db="EMBL/GenBank/DDBJ databases">
        <title>Cellulosimicrobium funkei JCM14302 Assembly.</title>
        <authorList>
            <person name="Dou T."/>
        </authorList>
    </citation>
    <scope>NUCLEOTIDE SEQUENCE [LARGE SCALE GENOMIC DNA]</scope>
    <source>
        <strain evidence="4 5">JCM 14302</strain>
    </source>
</reference>
<dbReference type="SUPFAM" id="SSF49785">
    <property type="entry name" value="Galactose-binding domain-like"/>
    <property type="match status" value="2"/>
</dbReference>
<sequence length="933" mass="99127">MIRRPAPWRRVAASTMLAALVCGGAVQTSAAAPDTGPGPGAGAGAPTSDSAVVAGVDDFPSAPSPWRDLDWRQRAIDYDSYVYDWTDRGVYTTIREDTHALNMPEGSTSYSMPAYYGDTRTVSGVGHQEAVTLIASVVGATLVGIDKSDQDGHDYVDMLRTFFHPDLGVARNTPASDAAAPGGKSMWYATTANVLYSMLASQYPDAADMTTMQRSIADQHYAMLVALGGQRADLTMQDFDFATMTKTTGRNEGGDTAAGTAAILLWAHDAFGDQKYLDGAIWAMDYLEREKNLYYEMLPLLAPYVAARLNAEAGTDYDVTKYLATLRAGTDVRGGWGTVEGSWGDYDVSGLSGSRTDLNGYAFAMNSFATPWLAATARYDTRYADAVGRWMLQVYNASRYFYADQMPVDAQQHGDRFIADPAHVIAYEGLRHQGPAGIIATADTYDRASSWGINPETTQLGMYGSSWVGFLGGTLSATNVERVLRTDLDALDPYAPSPYPTALYYNPREDDAVVDVRLESSDARDLYDAVTGRLLAQRVSGVARVTVPAGSSLVLVEAPADAVVSRAGAVTLLDDVPVRYDTDPQRDVALSGTAAGPAGSAPAAAIDGDGTTAWTTDGQSEQVLTVDLGVSRPVSEATLDWSIRPAGGVTIETSADGIAWAPAADAEGFSASGTFSLAPRDARFVRVRVAAATGGEQALASLEVRSRDMARGAPATGSSTANAINVVDHLTDDSRWTRWESQASDPQHVQVDLGTVRPIGSVVLHWEAAAAKAFQVQVSDDGSDWRTVASENDGRGGTQVVSLARDTQARHLRVVGTQRLTRWAYSLHSLEAYAPEGRTGPQPLVSAEAQARCLAGRAYVAVRARSLVAEPLTVEFSTPYGRSTREVPVGGNAYQSFAARMTAIPDGVAHVSARTSAGDAEVAAVPYTGASCS</sequence>